<gene>
    <name evidence="1" type="ORF">LY28_03600</name>
</gene>
<organism evidence="1 2">
    <name type="scientific">Ruminiclostridium sufflavum DSM 19573</name>
    <dbReference type="NCBI Taxonomy" id="1121337"/>
    <lineage>
        <taxon>Bacteria</taxon>
        <taxon>Bacillati</taxon>
        <taxon>Bacillota</taxon>
        <taxon>Clostridia</taxon>
        <taxon>Eubacteriales</taxon>
        <taxon>Oscillospiraceae</taxon>
        <taxon>Ruminiclostridium</taxon>
    </lineage>
</organism>
<dbReference type="AlphaFoldDB" id="A0A318XFV9"/>
<dbReference type="Gene3D" id="6.10.140.1630">
    <property type="match status" value="1"/>
</dbReference>
<dbReference type="EMBL" id="QKMR01000031">
    <property type="protein sequence ID" value="PYG84807.1"/>
    <property type="molecule type" value="Genomic_DNA"/>
</dbReference>
<proteinExistence type="predicted"/>
<accession>A0A318XFV9</accession>
<dbReference type="RefSeq" id="WP_110463544.1">
    <property type="nucleotide sequence ID" value="NZ_QKMR01000031.1"/>
</dbReference>
<evidence type="ECO:0000313" key="1">
    <source>
        <dbReference type="EMBL" id="PYG84807.1"/>
    </source>
</evidence>
<sequence length="73" mass="7734">MSNTKNYTESGGEKTVIRGTLEITSEGKLIIGSTELKPAEAQANSSATTIADLKSEFNQLLEKLKSAGLMADT</sequence>
<protein>
    <recommendedName>
        <fullName evidence="3">Head fiber protein</fullName>
    </recommendedName>
</protein>
<name>A0A318XFV9_9FIRM</name>
<evidence type="ECO:0000313" key="2">
    <source>
        <dbReference type="Proteomes" id="UP000248132"/>
    </source>
</evidence>
<comment type="caution">
    <text evidence="1">The sequence shown here is derived from an EMBL/GenBank/DDBJ whole genome shotgun (WGS) entry which is preliminary data.</text>
</comment>
<dbReference type="OrthoDB" id="1551157at2"/>
<keyword evidence="2" id="KW-1185">Reference proteome</keyword>
<evidence type="ECO:0008006" key="3">
    <source>
        <dbReference type="Google" id="ProtNLM"/>
    </source>
</evidence>
<dbReference type="Proteomes" id="UP000248132">
    <property type="component" value="Unassembled WGS sequence"/>
</dbReference>
<reference evidence="1 2" key="1">
    <citation type="submission" date="2018-06" db="EMBL/GenBank/DDBJ databases">
        <title>Genomic Encyclopedia of Type Strains, Phase I: the one thousand microbial genomes (KMG-I) project.</title>
        <authorList>
            <person name="Kyrpides N."/>
        </authorList>
    </citation>
    <scope>NUCLEOTIDE SEQUENCE [LARGE SCALE GENOMIC DNA]</scope>
    <source>
        <strain evidence="1 2">DSM 19573</strain>
    </source>
</reference>